<evidence type="ECO:0000313" key="2">
    <source>
        <dbReference type="Proteomes" id="UP000617734"/>
    </source>
</evidence>
<dbReference type="AlphaFoldDB" id="A0A919G702"/>
<reference evidence="1" key="1">
    <citation type="journal article" date="2014" name="Int. J. Syst. Evol. Microbiol.">
        <title>Complete genome sequence of Corynebacterium casei LMG S-19264T (=DSM 44701T), isolated from a smear-ripened cheese.</title>
        <authorList>
            <consortium name="US DOE Joint Genome Institute (JGI-PGF)"/>
            <person name="Walter F."/>
            <person name="Albersmeier A."/>
            <person name="Kalinowski J."/>
            <person name="Ruckert C."/>
        </authorList>
    </citation>
    <scope>NUCLEOTIDE SEQUENCE</scope>
    <source>
        <strain evidence="1">JCM 4646</strain>
    </source>
</reference>
<proteinExistence type="predicted"/>
<sequence>MAATSGHEDRNGRPVAVTQYADGAWTAVHGPGHPPLALLAATAVPEGHALVVVCPTDDRRIPHLTPILLAAPAGAPSLCTPDLESPVTCTHRPACPVSEDPDAAAAAVIASHPVQGWGLLCNGILTFEDTGGLSPDGRQIPLSRTHLAERAA</sequence>
<protein>
    <submittedName>
        <fullName evidence="1">Uncharacterized protein</fullName>
    </submittedName>
</protein>
<comment type="caution">
    <text evidence="1">The sequence shown here is derived from an EMBL/GenBank/DDBJ whole genome shotgun (WGS) entry which is preliminary data.</text>
</comment>
<organism evidence="1 2">
    <name type="scientific">Kitasatospora indigofera</name>
    <dbReference type="NCBI Taxonomy" id="67307"/>
    <lineage>
        <taxon>Bacteria</taxon>
        <taxon>Bacillati</taxon>
        <taxon>Actinomycetota</taxon>
        <taxon>Actinomycetes</taxon>
        <taxon>Kitasatosporales</taxon>
        <taxon>Streptomycetaceae</taxon>
        <taxon>Kitasatospora</taxon>
    </lineage>
</organism>
<dbReference type="Proteomes" id="UP000617734">
    <property type="component" value="Unassembled WGS sequence"/>
</dbReference>
<dbReference type="Pfam" id="PF19462">
    <property type="entry name" value="DUF5999"/>
    <property type="match status" value="1"/>
</dbReference>
<evidence type="ECO:0000313" key="1">
    <source>
        <dbReference type="EMBL" id="GHH78949.1"/>
    </source>
</evidence>
<reference evidence="1" key="2">
    <citation type="submission" date="2020-09" db="EMBL/GenBank/DDBJ databases">
        <authorList>
            <person name="Sun Q."/>
            <person name="Ohkuma M."/>
        </authorList>
    </citation>
    <scope>NUCLEOTIDE SEQUENCE</scope>
    <source>
        <strain evidence="1">JCM 4646</strain>
    </source>
</reference>
<keyword evidence="2" id="KW-1185">Reference proteome</keyword>
<dbReference type="InterPro" id="IPR046041">
    <property type="entry name" value="DUF5999"/>
</dbReference>
<dbReference type="EMBL" id="BNBO01000040">
    <property type="protein sequence ID" value="GHH78949.1"/>
    <property type="molecule type" value="Genomic_DNA"/>
</dbReference>
<accession>A0A919G702</accession>
<gene>
    <name evidence="1" type="ORF">GCM10018781_55830</name>
</gene>
<name>A0A919G702_9ACTN</name>